<dbReference type="PRINTS" id="PR00411">
    <property type="entry name" value="PNDRDTASEI"/>
</dbReference>
<dbReference type="InterPro" id="IPR023753">
    <property type="entry name" value="FAD/NAD-binding_dom"/>
</dbReference>
<evidence type="ECO:0000313" key="8">
    <source>
        <dbReference type="EMBL" id="TMR24323.1"/>
    </source>
</evidence>
<evidence type="ECO:0000256" key="6">
    <source>
        <dbReference type="SAM" id="MobiDB-lite"/>
    </source>
</evidence>
<dbReference type="EMBL" id="VCKY01000011">
    <property type="protein sequence ID" value="TMR24323.1"/>
    <property type="molecule type" value="Genomic_DNA"/>
</dbReference>
<dbReference type="AlphaFoldDB" id="A0A5S4FUM0"/>
<evidence type="ECO:0000256" key="4">
    <source>
        <dbReference type="ARBA" id="ARBA00023002"/>
    </source>
</evidence>
<feature type="compositionally biased region" description="Basic and acidic residues" evidence="6">
    <location>
        <begin position="86"/>
        <end position="97"/>
    </location>
</feature>
<comment type="similarity">
    <text evidence="1">Belongs to the NADH dehydrogenase family.</text>
</comment>
<dbReference type="PRINTS" id="PR00368">
    <property type="entry name" value="FADPNR"/>
</dbReference>
<feature type="compositionally biased region" description="Low complexity" evidence="6">
    <location>
        <begin position="68"/>
        <end position="85"/>
    </location>
</feature>
<keyword evidence="2" id="KW-0285">Flavoprotein</keyword>
<evidence type="ECO:0000256" key="1">
    <source>
        <dbReference type="ARBA" id="ARBA00005272"/>
    </source>
</evidence>
<evidence type="ECO:0000256" key="2">
    <source>
        <dbReference type="ARBA" id="ARBA00022630"/>
    </source>
</evidence>
<evidence type="ECO:0000313" key="9">
    <source>
        <dbReference type="Proteomes" id="UP000309128"/>
    </source>
</evidence>
<reference evidence="8 9" key="1">
    <citation type="submission" date="2019-05" db="EMBL/GenBank/DDBJ databases">
        <title>Draft genome sequence of Nonomuraea turkmeniaca DSM 43926.</title>
        <authorList>
            <person name="Saricaoglu S."/>
            <person name="Isik K."/>
        </authorList>
    </citation>
    <scope>NUCLEOTIDE SEQUENCE [LARGE SCALE GENOMIC DNA]</scope>
    <source>
        <strain evidence="8 9">DSM 43926</strain>
    </source>
</reference>
<feature type="compositionally biased region" description="Basic and acidic residues" evidence="6">
    <location>
        <begin position="104"/>
        <end position="113"/>
    </location>
</feature>
<keyword evidence="4" id="KW-0560">Oxidoreductase</keyword>
<sequence>MAVRPCQADADLGGLGSRLVHGVPRRRPPDHARVGTHHRGLHAQPRGPRPHTGDTRGLLHRPGRLPDGRALPRLATRPPRRAGPAQDHEPHGPRDARAGPSRPAARDAGEDGHRGRRRHVLRPAVGGRGQRPDRPPVPPHRRGCDDLLQVRRGHRPRHRLPQHPADLPRTSADGSPRGRARSGDRDHHAVPGRRIPRTAGAGAARGPGAGDHLREMTVTPNRPQVVIVGAGVAGYQAARTLSRRVGAGAEIVLVNPTGVALHPELLPQVMTGVLSPDRVSVPLAETLPGVRVVLGTVTHIDARAQRVLYDGGVLDYDRLIVAVGGVSEVAQVSAVSAHSVGFHNVGQALHLRDHIHRQLSLAAASTDPFERAAHCTFVVLGAGYAGTAAASAGQSLSQAIACRHPRLREQPIRWILADPAEWLLPDMRHRLSRTTARMLRSRGVEVRTQTSLGQVTSRGLRLTDGEFIPTRTIVWSFGVRPDPLVTNLGLAAEQGRIRVDEHLAVPGRPEIHACGDVAAVPDLTRPGKITPMSGQHALRQGRLAGSNVAASIGYGSRQPYQHRIHDSIVDLFRASEQPLPVA</sequence>
<name>A0A5S4FUM0_9ACTN</name>
<comment type="caution">
    <text evidence="8">The sequence shown here is derived from an EMBL/GenBank/DDBJ whole genome shotgun (WGS) entry which is preliminary data.</text>
</comment>
<feature type="region of interest" description="Disordered" evidence="6">
    <location>
        <begin position="1"/>
        <end position="209"/>
    </location>
</feature>
<feature type="domain" description="FAD/NAD(P)-binding" evidence="7">
    <location>
        <begin position="224"/>
        <end position="541"/>
    </location>
</feature>
<protein>
    <recommendedName>
        <fullName evidence="7">FAD/NAD(P)-binding domain-containing protein</fullName>
    </recommendedName>
</protein>
<gene>
    <name evidence="8" type="ORF">ETD86_05145</name>
</gene>
<accession>A0A5S4FUM0</accession>
<dbReference type="Gene3D" id="3.50.50.100">
    <property type="match status" value="1"/>
</dbReference>
<dbReference type="InterPro" id="IPR045024">
    <property type="entry name" value="NDH-2"/>
</dbReference>
<feature type="compositionally biased region" description="Basic residues" evidence="6">
    <location>
        <begin position="151"/>
        <end position="161"/>
    </location>
</feature>
<evidence type="ECO:0000256" key="3">
    <source>
        <dbReference type="ARBA" id="ARBA00022827"/>
    </source>
</evidence>
<keyword evidence="3" id="KW-0274">FAD</keyword>
<keyword evidence="5" id="KW-0520">NAD</keyword>
<keyword evidence="9" id="KW-1185">Reference proteome</keyword>
<dbReference type="Proteomes" id="UP000309128">
    <property type="component" value="Unassembled WGS sequence"/>
</dbReference>
<proteinExistence type="inferred from homology"/>
<dbReference type="InterPro" id="IPR036188">
    <property type="entry name" value="FAD/NAD-bd_sf"/>
</dbReference>
<dbReference type="Pfam" id="PF07992">
    <property type="entry name" value="Pyr_redox_2"/>
    <property type="match status" value="1"/>
</dbReference>
<evidence type="ECO:0000259" key="7">
    <source>
        <dbReference type="Pfam" id="PF07992"/>
    </source>
</evidence>
<dbReference type="SUPFAM" id="SSF51905">
    <property type="entry name" value="FAD/NAD(P)-binding domain"/>
    <property type="match status" value="1"/>
</dbReference>
<dbReference type="PANTHER" id="PTHR43706:SF45">
    <property type="entry name" value="NADH DEHYDROGENASE-LIKE PROTEIN RV1812C"/>
    <property type="match status" value="1"/>
</dbReference>
<organism evidence="8 9">
    <name type="scientific">Nonomuraea turkmeniaca</name>
    <dbReference type="NCBI Taxonomy" id="103838"/>
    <lineage>
        <taxon>Bacteria</taxon>
        <taxon>Bacillati</taxon>
        <taxon>Actinomycetota</taxon>
        <taxon>Actinomycetes</taxon>
        <taxon>Streptosporangiales</taxon>
        <taxon>Streptosporangiaceae</taxon>
        <taxon>Nonomuraea</taxon>
    </lineage>
</organism>
<evidence type="ECO:0000256" key="5">
    <source>
        <dbReference type="ARBA" id="ARBA00023027"/>
    </source>
</evidence>
<dbReference type="PANTHER" id="PTHR43706">
    <property type="entry name" value="NADH DEHYDROGENASE"/>
    <property type="match status" value="1"/>
</dbReference>
<dbReference type="OrthoDB" id="9781621at2"/>
<dbReference type="GO" id="GO:0003954">
    <property type="term" value="F:NADH dehydrogenase activity"/>
    <property type="evidence" value="ECO:0007669"/>
    <property type="project" value="InterPro"/>
</dbReference>